<keyword evidence="2" id="KW-0540">Nuclease</keyword>
<evidence type="ECO:0000313" key="2">
    <source>
        <dbReference type="EMBL" id="MFJ2289532.1"/>
    </source>
</evidence>
<sequence length="355" mass="39046">MTQLFVFTAGMAAARAHIKDSISAPVPFSKLEAALPPHEAAYVKSLLPDDRGFFAWGAIPGEKNIPTWEAMSEGDIVLTAYDNHYRYVSSVLFKLHNRTLAASIWDEDSDGNTWEYMYILSEPKPVNVHVAAEPAINYLYNGYRGFTQIKGDRLSRIDDDFGDLNGFVSAAFGIDVPKPTAPIEVLKAEEEAESAGTFDPDNLVDERKKVFAAIVRRRGQPKFRKALLDAYGGKCAVTGCTVEAVLEAAHIKPYAGDQTNHVTNGLLLRADIHTLFDLGKLKIDEKGVIHLASGLEDSIYGVHHRKKISLPKDVKKAPNATALKQKFSDSMESPPMITGEFEHPRLADSTVFASV</sequence>
<keyword evidence="2" id="KW-0378">Hydrolase</keyword>
<dbReference type="Pfam" id="PF13391">
    <property type="entry name" value="HNH_2"/>
    <property type="match status" value="1"/>
</dbReference>
<comment type="caution">
    <text evidence="2">The sequence shown here is derived from an EMBL/GenBank/DDBJ whole genome shotgun (WGS) entry which is preliminary data.</text>
</comment>
<dbReference type="RefSeq" id="WP_401233999.1">
    <property type="nucleotide sequence ID" value="NZ_JBIUVY010000065.1"/>
</dbReference>
<evidence type="ECO:0000313" key="3">
    <source>
        <dbReference type="Proteomes" id="UP001617296"/>
    </source>
</evidence>
<accession>A0ABW8DQP9</accession>
<protein>
    <submittedName>
        <fullName evidence="2">HNH endonuclease</fullName>
    </submittedName>
</protein>
<dbReference type="InterPro" id="IPR003615">
    <property type="entry name" value="HNH_nuc"/>
</dbReference>
<dbReference type="GO" id="GO:0004519">
    <property type="term" value="F:endonuclease activity"/>
    <property type="evidence" value="ECO:0007669"/>
    <property type="project" value="UniProtKB-KW"/>
</dbReference>
<keyword evidence="3" id="KW-1185">Reference proteome</keyword>
<evidence type="ECO:0000259" key="1">
    <source>
        <dbReference type="Pfam" id="PF13391"/>
    </source>
</evidence>
<name>A0ABW8DQP9_9PSED</name>
<gene>
    <name evidence="2" type="ORF">ACIOUF_24785</name>
</gene>
<proteinExistence type="predicted"/>
<keyword evidence="2" id="KW-0255">Endonuclease</keyword>
<dbReference type="EMBL" id="JBIUVY010000065">
    <property type="protein sequence ID" value="MFJ2289532.1"/>
    <property type="molecule type" value="Genomic_DNA"/>
</dbReference>
<reference evidence="2 3" key="1">
    <citation type="submission" date="2024-10" db="EMBL/GenBank/DDBJ databases">
        <title>The Natural Products Discovery Center: Release of the First 8490 Sequenced Strains for Exploring Actinobacteria Biosynthetic Diversity.</title>
        <authorList>
            <person name="Kalkreuter E."/>
            <person name="Kautsar S.A."/>
            <person name="Yang D."/>
            <person name="Bader C.D."/>
            <person name="Teijaro C.N."/>
            <person name="Fluegel L."/>
            <person name="Davis C.M."/>
            <person name="Simpson J.R."/>
            <person name="Lauterbach L."/>
            <person name="Steele A.D."/>
            <person name="Gui C."/>
            <person name="Meng S."/>
            <person name="Li G."/>
            <person name="Viehrig K."/>
            <person name="Ye F."/>
            <person name="Su P."/>
            <person name="Kiefer A.F."/>
            <person name="Nichols A."/>
            <person name="Cepeda A.J."/>
            <person name="Yan W."/>
            <person name="Fan B."/>
            <person name="Jiang Y."/>
            <person name="Adhikari A."/>
            <person name="Zheng C.-J."/>
            <person name="Schuster L."/>
            <person name="Cowan T.M."/>
            <person name="Smanski M.J."/>
            <person name="Chevrette M.G."/>
            <person name="De Carvalho L.P.S."/>
            <person name="Shen B."/>
        </authorList>
    </citation>
    <scope>NUCLEOTIDE SEQUENCE [LARGE SCALE GENOMIC DNA]</scope>
    <source>
        <strain evidence="2 3">NPDC087689</strain>
    </source>
</reference>
<feature type="domain" description="HNH nuclease" evidence="1">
    <location>
        <begin position="235"/>
        <end position="282"/>
    </location>
</feature>
<dbReference type="Proteomes" id="UP001617296">
    <property type="component" value="Unassembled WGS sequence"/>
</dbReference>
<organism evidence="2 3">
    <name type="scientific">Pseudomonas iridis</name>
    <dbReference type="NCBI Taxonomy" id="2710587"/>
    <lineage>
        <taxon>Bacteria</taxon>
        <taxon>Pseudomonadati</taxon>
        <taxon>Pseudomonadota</taxon>
        <taxon>Gammaproteobacteria</taxon>
        <taxon>Pseudomonadales</taxon>
        <taxon>Pseudomonadaceae</taxon>
        <taxon>Pseudomonas</taxon>
    </lineage>
</organism>